<keyword evidence="2" id="KW-1185">Reference proteome</keyword>
<keyword evidence="1" id="KW-1133">Transmembrane helix</keyword>
<keyword evidence="1" id="KW-0812">Transmembrane</keyword>
<feature type="transmembrane region" description="Helical" evidence="1">
    <location>
        <begin position="24"/>
        <end position="48"/>
    </location>
</feature>
<dbReference type="Proteomes" id="UP000095282">
    <property type="component" value="Unplaced"/>
</dbReference>
<protein>
    <submittedName>
        <fullName evidence="3">Small hydrophobic protein</fullName>
    </submittedName>
</protein>
<dbReference type="AlphaFoldDB" id="A0A1I7U389"/>
<proteinExistence type="predicted"/>
<sequence>MNAVGQENYSTDWWIDGSEKEIEYFVTVIFLIVIFAIFLLTLSIAILISCLKNLKQRFNCITTCCDRPRADKLNLVCCVV</sequence>
<evidence type="ECO:0000313" key="3">
    <source>
        <dbReference type="WBParaSite" id="Csp11.Scaffold629.g14405.t1"/>
    </source>
</evidence>
<dbReference type="eggNOG" id="ENOG502RP1W">
    <property type="taxonomic scope" value="Eukaryota"/>
</dbReference>
<dbReference type="STRING" id="1561998.A0A1I7U389"/>
<reference evidence="3" key="1">
    <citation type="submission" date="2016-11" db="UniProtKB">
        <authorList>
            <consortium name="WormBaseParasite"/>
        </authorList>
    </citation>
    <scope>IDENTIFICATION</scope>
</reference>
<keyword evidence="1" id="KW-0472">Membrane</keyword>
<name>A0A1I7U389_9PELO</name>
<organism evidence="2 3">
    <name type="scientific">Caenorhabditis tropicalis</name>
    <dbReference type="NCBI Taxonomy" id="1561998"/>
    <lineage>
        <taxon>Eukaryota</taxon>
        <taxon>Metazoa</taxon>
        <taxon>Ecdysozoa</taxon>
        <taxon>Nematoda</taxon>
        <taxon>Chromadorea</taxon>
        <taxon>Rhabditida</taxon>
        <taxon>Rhabditina</taxon>
        <taxon>Rhabditomorpha</taxon>
        <taxon>Rhabditoidea</taxon>
        <taxon>Rhabditidae</taxon>
        <taxon>Peloderinae</taxon>
        <taxon>Caenorhabditis</taxon>
    </lineage>
</organism>
<dbReference type="WBParaSite" id="Csp11.Scaffold629.g14405.t1">
    <property type="protein sequence ID" value="Csp11.Scaffold629.g14405.t1"/>
    <property type="gene ID" value="Csp11.Scaffold629.g14405"/>
</dbReference>
<evidence type="ECO:0000256" key="1">
    <source>
        <dbReference type="SAM" id="Phobius"/>
    </source>
</evidence>
<evidence type="ECO:0000313" key="2">
    <source>
        <dbReference type="Proteomes" id="UP000095282"/>
    </source>
</evidence>
<accession>A0A1I7U389</accession>